<accession>A0ABT5L5F4</accession>
<dbReference type="InterPro" id="IPR021879">
    <property type="entry name" value="VC2046_fam"/>
</dbReference>
<keyword evidence="2" id="KW-1185">Reference proteome</keyword>
<dbReference type="RefSeq" id="WP_273640020.1">
    <property type="nucleotide sequence ID" value="NZ_JAQQXP010000001.1"/>
</dbReference>
<proteinExistence type="predicted"/>
<dbReference type="EMBL" id="JAQQXP010000001">
    <property type="protein sequence ID" value="MDC8830993.1"/>
    <property type="molecule type" value="Genomic_DNA"/>
</dbReference>
<name>A0ABT5L5F4_9ALTE</name>
<reference evidence="1 2" key="1">
    <citation type="submission" date="2022-10" db="EMBL/GenBank/DDBJ databases">
        <title>Alteromonas sp. chi3 Genome sequencing.</title>
        <authorList>
            <person name="Park S."/>
        </authorList>
    </citation>
    <scope>NUCLEOTIDE SEQUENCE [LARGE SCALE GENOMIC DNA]</scope>
    <source>
        <strain evidence="2">chi3</strain>
    </source>
</reference>
<evidence type="ECO:0000313" key="1">
    <source>
        <dbReference type="EMBL" id="MDC8830993.1"/>
    </source>
</evidence>
<organism evidence="1 2">
    <name type="scientific">Alteromonas gilva</name>
    <dbReference type="NCBI Taxonomy" id="2987522"/>
    <lineage>
        <taxon>Bacteria</taxon>
        <taxon>Pseudomonadati</taxon>
        <taxon>Pseudomonadota</taxon>
        <taxon>Gammaproteobacteria</taxon>
        <taxon>Alteromonadales</taxon>
        <taxon>Alteromonadaceae</taxon>
        <taxon>Alteromonas/Salinimonas group</taxon>
        <taxon>Alteromonas</taxon>
    </lineage>
</organism>
<dbReference type="Proteomes" id="UP001218788">
    <property type="component" value="Unassembled WGS sequence"/>
</dbReference>
<protein>
    <submittedName>
        <fullName evidence="1">VC2046/SO_2500 family protein</fullName>
    </submittedName>
</protein>
<evidence type="ECO:0000313" key="2">
    <source>
        <dbReference type="Proteomes" id="UP001218788"/>
    </source>
</evidence>
<gene>
    <name evidence="1" type="ORF">OIK42_09485</name>
</gene>
<sequence>MHTDNSQSIDAKVLPINKELALNQAASGSNAFFKLCLALYDTHGDSAVSWRNEHETVADDDFPARLNHYRRSPLTTNESNLATYLRWQADIAASPDGHSNIKLWQAMHPDPLSFTNDSNRIPPDVKQNCAYRTQLAWLNAKREEPPTAGYDTDPTLLSSIIPGSQALQL</sequence>
<comment type="caution">
    <text evidence="1">The sequence shown here is derived from an EMBL/GenBank/DDBJ whole genome shotgun (WGS) entry which is preliminary data.</text>
</comment>
<dbReference type="Pfam" id="PF11993">
    <property type="entry name" value="VC2046"/>
    <property type="match status" value="1"/>
</dbReference>